<evidence type="ECO:0000313" key="4">
    <source>
        <dbReference type="Proteomes" id="UP000560658"/>
    </source>
</evidence>
<dbReference type="GO" id="GO:0000155">
    <property type="term" value="F:phosphorelay sensor kinase activity"/>
    <property type="evidence" value="ECO:0007669"/>
    <property type="project" value="InterPro"/>
</dbReference>
<keyword evidence="4" id="KW-1185">Reference proteome</keyword>
<organism evidence="3 4">
    <name type="scientific">Bacteroides reticulotermitis</name>
    <dbReference type="NCBI Taxonomy" id="1133319"/>
    <lineage>
        <taxon>Bacteria</taxon>
        <taxon>Pseudomonadati</taxon>
        <taxon>Bacteroidota</taxon>
        <taxon>Bacteroidia</taxon>
        <taxon>Bacteroidales</taxon>
        <taxon>Bacteroidaceae</taxon>
        <taxon>Bacteroides</taxon>
    </lineage>
</organism>
<dbReference type="InterPro" id="IPR010559">
    <property type="entry name" value="Sig_transdc_His_kin_internal"/>
</dbReference>
<keyword evidence="1" id="KW-0812">Transmembrane</keyword>
<gene>
    <name evidence="3" type="ORF">GGR06_003792</name>
</gene>
<keyword evidence="1" id="KW-0472">Membrane</keyword>
<accession>A0A840D0J9</accession>
<feature type="transmembrane region" description="Helical" evidence="1">
    <location>
        <begin position="345"/>
        <end position="372"/>
    </location>
</feature>
<name>A0A840D0J9_9BACE</name>
<dbReference type="PANTHER" id="PTHR34220:SF7">
    <property type="entry name" value="SENSOR HISTIDINE KINASE YPDA"/>
    <property type="match status" value="1"/>
</dbReference>
<dbReference type="AlphaFoldDB" id="A0A840D0J9"/>
<keyword evidence="1" id="KW-1133">Transmembrane helix</keyword>
<reference evidence="3" key="1">
    <citation type="submission" date="2020-08" db="EMBL/GenBank/DDBJ databases">
        <title>Genomic Encyclopedia of Type Strains, Phase IV (KMG-IV): sequencing the most valuable type-strain genomes for metagenomic binning, comparative biology and taxonomic classification.</title>
        <authorList>
            <person name="Goeker M."/>
        </authorList>
    </citation>
    <scope>NUCLEOTIDE SEQUENCE [LARGE SCALE GENOMIC DNA]</scope>
    <source>
        <strain evidence="3">DSM 105720</strain>
    </source>
</reference>
<dbReference type="InterPro" id="IPR050640">
    <property type="entry name" value="Bact_2-comp_sensor_kinase"/>
</dbReference>
<dbReference type="EMBL" id="JACIER010000020">
    <property type="protein sequence ID" value="MBB4045967.1"/>
    <property type="molecule type" value="Genomic_DNA"/>
</dbReference>
<keyword evidence="3" id="KW-0418">Kinase</keyword>
<evidence type="ECO:0000259" key="2">
    <source>
        <dbReference type="Pfam" id="PF06580"/>
    </source>
</evidence>
<dbReference type="PANTHER" id="PTHR34220">
    <property type="entry name" value="SENSOR HISTIDINE KINASE YPDA"/>
    <property type="match status" value="1"/>
</dbReference>
<keyword evidence="3" id="KW-0808">Transferase</keyword>
<dbReference type="Pfam" id="PF06580">
    <property type="entry name" value="His_kinase"/>
    <property type="match status" value="1"/>
</dbReference>
<feature type="transmembrane region" description="Helical" evidence="1">
    <location>
        <begin position="242"/>
        <end position="258"/>
    </location>
</feature>
<sequence length="583" mass="67410">MKRKIANNLALIAVLGFIAMGRIYLISSEGLRIAHTALIIEVVLITLTYFAATILNIRVLVPRLLLRNRFTAYMVSLLALAMIFIAIEIGFERLFIDHYHLSPGRDLYFSEDSILFFEMLSGIAVYFISVAGTAIVIFMRLWKQSGARMRDLEEQSARSELEKVRTRIDSEALFETLDRTAGIVRQSPSEASTLLMKLSKSLRLQLYESEHKRHTAPGELPSQMFNLSSPLLNLLTEKRYRGVRHLSMIMVFTLILSSNLNGTWFSLLFMLPLSLSIYLILIYFSIHVLMPKLMMRNRMPAYLMSVTLSALVIVIPMQLTYFNGIADSNGWYNEQFTFSAWHFSAWMQVLYTITNTVKISFPMISVNVFILFQHWVRNERYIAELEAARLRSELEQLQNQVNPHFLFNMLNNIIVLTKKNPDEAANVLHKLSNMLQYQFRGFTKQSILLGDDIRFLTDYLNLEKLRRDNFEFSITAGDGVEEISLPPLLFIPFVENAVKHNNDNRNLSFVRLRFARENDNLCFGCINSKPLRPTRKDEAGGLGLPNVRRRLDLLYGNRYRLEITENETSYTVQLSIELKYKKI</sequence>
<protein>
    <submittedName>
        <fullName evidence="3">Sensor histidine kinase YesM</fullName>
    </submittedName>
</protein>
<evidence type="ECO:0000256" key="1">
    <source>
        <dbReference type="SAM" id="Phobius"/>
    </source>
</evidence>
<dbReference type="Proteomes" id="UP000560658">
    <property type="component" value="Unassembled WGS sequence"/>
</dbReference>
<dbReference type="InterPro" id="IPR036890">
    <property type="entry name" value="HATPase_C_sf"/>
</dbReference>
<feature type="transmembrane region" description="Helical" evidence="1">
    <location>
        <begin position="38"/>
        <end position="61"/>
    </location>
</feature>
<feature type="domain" description="Signal transduction histidine kinase internal region" evidence="2">
    <location>
        <begin position="392"/>
        <end position="468"/>
    </location>
</feature>
<evidence type="ECO:0000313" key="3">
    <source>
        <dbReference type="EMBL" id="MBB4045967.1"/>
    </source>
</evidence>
<proteinExistence type="predicted"/>
<feature type="transmembrane region" description="Helical" evidence="1">
    <location>
        <begin position="301"/>
        <end position="325"/>
    </location>
</feature>
<dbReference type="Gene3D" id="3.30.565.10">
    <property type="entry name" value="Histidine kinase-like ATPase, C-terminal domain"/>
    <property type="match status" value="1"/>
</dbReference>
<dbReference type="RefSeq" id="WP_052517280.1">
    <property type="nucleotide sequence ID" value="NZ_JACIER010000020.1"/>
</dbReference>
<dbReference type="GO" id="GO:0016020">
    <property type="term" value="C:membrane"/>
    <property type="evidence" value="ECO:0007669"/>
    <property type="project" value="InterPro"/>
</dbReference>
<feature type="transmembrane region" description="Helical" evidence="1">
    <location>
        <begin position="116"/>
        <end position="142"/>
    </location>
</feature>
<comment type="caution">
    <text evidence="3">The sequence shown here is derived from an EMBL/GenBank/DDBJ whole genome shotgun (WGS) entry which is preliminary data.</text>
</comment>
<feature type="transmembrane region" description="Helical" evidence="1">
    <location>
        <begin position="73"/>
        <end position="96"/>
    </location>
</feature>
<feature type="transmembrane region" description="Helical" evidence="1">
    <location>
        <begin position="264"/>
        <end position="289"/>
    </location>
</feature>